<name>A0AAN0RZJ9_9BURK</name>
<dbReference type="Proteomes" id="UP000029413">
    <property type="component" value="Chromosome 2"/>
</dbReference>
<dbReference type="KEGG" id="bcen:DM39_5414"/>
<protein>
    <submittedName>
        <fullName evidence="1">Uncharacterized protein</fullName>
    </submittedName>
</protein>
<proteinExistence type="predicted"/>
<dbReference type="EMBL" id="CP007784">
    <property type="protein sequence ID" value="AIO36688.1"/>
    <property type="molecule type" value="Genomic_DNA"/>
</dbReference>
<evidence type="ECO:0000313" key="1">
    <source>
        <dbReference type="EMBL" id="AIO36688.1"/>
    </source>
</evidence>
<evidence type="ECO:0000313" key="2">
    <source>
        <dbReference type="Proteomes" id="UP000029413"/>
    </source>
</evidence>
<organism evidence="1 2">
    <name type="scientific">Burkholderia cenocepacia</name>
    <dbReference type="NCBI Taxonomy" id="95486"/>
    <lineage>
        <taxon>Bacteria</taxon>
        <taxon>Pseudomonadati</taxon>
        <taxon>Pseudomonadota</taxon>
        <taxon>Betaproteobacteria</taxon>
        <taxon>Burkholderiales</taxon>
        <taxon>Burkholderiaceae</taxon>
        <taxon>Burkholderia</taxon>
        <taxon>Burkholderia cepacia complex</taxon>
    </lineage>
</organism>
<gene>
    <name evidence="1" type="ORF">DM39_5414</name>
</gene>
<reference evidence="1 2" key="1">
    <citation type="submission" date="2014-05" db="EMBL/GenBank/DDBJ databases">
        <authorList>
            <person name="Bishop-Lilly K.A."/>
            <person name="Broomall S.M."/>
            <person name="Chain P.S."/>
            <person name="Chertkov O."/>
            <person name="Coyne S.R."/>
            <person name="Daligault H.E."/>
            <person name="Davenport K.W."/>
            <person name="Erkkila T."/>
            <person name="Frey K.G."/>
            <person name="Gibbons H.S."/>
            <person name="Gu W."/>
            <person name="Jaissle J."/>
            <person name="Johnson S.L."/>
            <person name="Koroleva G.I."/>
            <person name="Ladner J.T."/>
            <person name="Lo C.-C."/>
            <person name="Minogue T.D."/>
            <person name="Munk C."/>
            <person name="Palacios G.F."/>
            <person name="Redden C.L."/>
            <person name="Rosenzweig C.N."/>
            <person name="Scholz M.B."/>
            <person name="Teshima H."/>
            <person name="Xu Y."/>
        </authorList>
    </citation>
    <scope>NUCLEOTIDE SEQUENCE [LARGE SCALE GENOMIC DNA]</scope>
    <source>
        <strain evidence="1 2">DDS 22E-1</strain>
    </source>
</reference>
<keyword evidence="2" id="KW-1185">Reference proteome</keyword>
<accession>A0AAN0RZJ9</accession>
<sequence length="32" mass="3345">MTARSSVTRAKWAIACGIQTQSANVSVAPEPL</sequence>
<dbReference type="AlphaFoldDB" id="A0AAN0RZJ9"/>